<reference evidence="11" key="2">
    <citation type="submission" date="2024-08" db="UniProtKB">
        <authorList>
            <consortium name="EnsemblMetazoa"/>
        </authorList>
    </citation>
    <scope>IDENTIFICATION</scope>
</reference>
<feature type="transmembrane region" description="Helical" evidence="10">
    <location>
        <begin position="166"/>
        <end position="186"/>
    </location>
</feature>
<dbReference type="AlphaFoldDB" id="A0AAR5PJW3"/>
<proteinExistence type="inferred from homology"/>
<feature type="transmembrane region" description="Helical" evidence="10">
    <location>
        <begin position="27"/>
        <end position="48"/>
    </location>
</feature>
<evidence type="ECO:0000256" key="1">
    <source>
        <dbReference type="ARBA" id="ARBA00004651"/>
    </source>
</evidence>
<protein>
    <recommendedName>
        <fullName evidence="10">Odorant receptor</fullName>
    </recommendedName>
</protein>
<dbReference type="GO" id="GO:0005886">
    <property type="term" value="C:plasma membrane"/>
    <property type="evidence" value="ECO:0007669"/>
    <property type="project" value="UniProtKB-SubCell"/>
</dbReference>
<evidence type="ECO:0000256" key="8">
    <source>
        <dbReference type="ARBA" id="ARBA00023170"/>
    </source>
</evidence>
<keyword evidence="4 10" id="KW-0812">Transmembrane</keyword>
<evidence type="ECO:0000256" key="5">
    <source>
        <dbReference type="ARBA" id="ARBA00022725"/>
    </source>
</evidence>
<dbReference type="KEGG" id="dpa:109538407"/>
<accession>A0AAR5PJW3</accession>
<dbReference type="GO" id="GO:0005549">
    <property type="term" value="F:odorant binding"/>
    <property type="evidence" value="ECO:0007669"/>
    <property type="project" value="InterPro"/>
</dbReference>
<evidence type="ECO:0000256" key="9">
    <source>
        <dbReference type="ARBA" id="ARBA00023224"/>
    </source>
</evidence>
<keyword evidence="9 10" id="KW-0807">Transducer</keyword>
<dbReference type="PANTHER" id="PTHR21137:SF35">
    <property type="entry name" value="ODORANT RECEPTOR 19A-RELATED"/>
    <property type="match status" value="1"/>
</dbReference>
<dbReference type="GO" id="GO:0004984">
    <property type="term" value="F:olfactory receptor activity"/>
    <property type="evidence" value="ECO:0007669"/>
    <property type="project" value="InterPro"/>
</dbReference>
<dbReference type="Proteomes" id="UP000019118">
    <property type="component" value="Unassembled WGS sequence"/>
</dbReference>
<comment type="similarity">
    <text evidence="10">Belongs to the insect chemoreceptor superfamily. Heteromeric odorant receptor channel (TC 1.A.69) family.</text>
</comment>
<evidence type="ECO:0000313" key="12">
    <source>
        <dbReference type="Proteomes" id="UP000019118"/>
    </source>
</evidence>
<comment type="caution">
    <text evidence="10">Lacks conserved residue(s) required for the propagation of feature annotation.</text>
</comment>
<comment type="subcellular location">
    <subcellularLocation>
        <location evidence="1 10">Cell membrane</location>
        <topology evidence="1 10">Multi-pass membrane protein</topology>
    </subcellularLocation>
</comment>
<evidence type="ECO:0000256" key="2">
    <source>
        <dbReference type="ARBA" id="ARBA00022475"/>
    </source>
</evidence>
<feature type="transmembrane region" description="Helical" evidence="10">
    <location>
        <begin position="60"/>
        <end position="77"/>
    </location>
</feature>
<evidence type="ECO:0000256" key="10">
    <source>
        <dbReference type="RuleBase" id="RU351113"/>
    </source>
</evidence>
<keyword evidence="8 10" id="KW-0675">Receptor</keyword>
<keyword evidence="3 10" id="KW-0716">Sensory transduction</keyword>
<reference evidence="12" key="1">
    <citation type="journal article" date="2013" name="Genome Biol.">
        <title>Draft genome of the mountain pine beetle, Dendroctonus ponderosae Hopkins, a major forest pest.</title>
        <authorList>
            <person name="Keeling C.I."/>
            <person name="Yuen M.M."/>
            <person name="Liao N.Y."/>
            <person name="Docking T.R."/>
            <person name="Chan S.K."/>
            <person name="Taylor G.A."/>
            <person name="Palmquist D.L."/>
            <person name="Jackman S.D."/>
            <person name="Nguyen A."/>
            <person name="Li M."/>
            <person name="Henderson H."/>
            <person name="Janes J.K."/>
            <person name="Zhao Y."/>
            <person name="Pandoh P."/>
            <person name="Moore R."/>
            <person name="Sperling F.A."/>
            <person name="Huber D.P."/>
            <person name="Birol I."/>
            <person name="Jones S.J."/>
            <person name="Bohlmann J."/>
        </authorList>
    </citation>
    <scope>NUCLEOTIDE SEQUENCE</scope>
</reference>
<dbReference type="PANTHER" id="PTHR21137">
    <property type="entry name" value="ODORANT RECEPTOR"/>
    <property type="match status" value="1"/>
</dbReference>
<feature type="transmembrane region" description="Helical" evidence="10">
    <location>
        <begin position="116"/>
        <end position="138"/>
    </location>
</feature>
<sequence>MIINGLWVLPLHHNLIVQILYKAYSQILHFIYALFSISLIIGLIDLIVQKASSDRVFGSLTLTLILSMISCKIFFYLRNGVPHLFAEVIDEEAVCLNSLDPDIKKSYLNQVKYNKWAMTVHTMCTFITVGLFIGMNVYKKINRLFKTDEVFMLELWIPIDKTENDMLIIVFNIFIIIVAFFNNVAVSAVPQTLMVFINAQLRILQIEIRKVFDPNREELDVTHDVNRLIMKHQHIIEFASQLNKAIENLILLEYISDSLNVAAALLHTITIPFSGEMMYSIFHSLILLARIFIVAWTATEVNTQSMNVGIAIYESNWTGQSNQVKMLLQIMMMRAQKPLAICIGPFRELNNEACLITMKGAYSYASLMMQKYLKA</sequence>
<dbReference type="Pfam" id="PF02949">
    <property type="entry name" value="7tm_6"/>
    <property type="match status" value="1"/>
</dbReference>
<evidence type="ECO:0000256" key="6">
    <source>
        <dbReference type="ARBA" id="ARBA00022989"/>
    </source>
</evidence>
<dbReference type="InterPro" id="IPR004117">
    <property type="entry name" value="7tm6_olfct_rcpt"/>
</dbReference>
<keyword evidence="5 10" id="KW-0552">Olfaction</keyword>
<organism evidence="11 12">
    <name type="scientific">Dendroctonus ponderosae</name>
    <name type="common">Mountain pine beetle</name>
    <dbReference type="NCBI Taxonomy" id="77166"/>
    <lineage>
        <taxon>Eukaryota</taxon>
        <taxon>Metazoa</taxon>
        <taxon>Ecdysozoa</taxon>
        <taxon>Arthropoda</taxon>
        <taxon>Hexapoda</taxon>
        <taxon>Insecta</taxon>
        <taxon>Pterygota</taxon>
        <taxon>Neoptera</taxon>
        <taxon>Endopterygota</taxon>
        <taxon>Coleoptera</taxon>
        <taxon>Polyphaga</taxon>
        <taxon>Cucujiformia</taxon>
        <taxon>Curculionidae</taxon>
        <taxon>Scolytinae</taxon>
        <taxon>Dendroctonus</taxon>
    </lineage>
</organism>
<dbReference type="GeneID" id="109538407"/>
<keyword evidence="6 10" id="KW-1133">Transmembrane helix</keyword>
<dbReference type="GO" id="GO:0007165">
    <property type="term" value="P:signal transduction"/>
    <property type="evidence" value="ECO:0007669"/>
    <property type="project" value="UniProtKB-KW"/>
</dbReference>
<keyword evidence="7 10" id="KW-0472">Membrane</keyword>
<evidence type="ECO:0000256" key="4">
    <source>
        <dbReference type="ARBA" id="ARBA00022692"/>
    </source>
</evidence>
<name>A0AAR5PJW3_DENPD</name>
<keyword evidence="12" id="KW-1185">Reference proteome</keyword>
<evidence type="ECO:0000256" key="7">
    <source>
        <dbReference type="ARBA" id="ARBA00023136"/>
    </source>
</evidence>
<evidence type="ECO:0000256" key="3">
    <source>
        <dbReference type="ARBA" id="ARBA00022606"/>
    </source>
</evidence>
<evidence type="ECO:0000313" key="11">
    <source>
        <dbReference type="EnsemblMetazoa" id="XP_019761187.1"/>
    </source>
</evidence>
<dbReference type="EnsemblMetazoa" id="XM_019905628.1">
    <property type="protein sequence ID" value="XP_019761187.1"/>
    <property type="gene ID" value="LOC109538407"/>
</dbReference>
<keyword evidence="2" id="KW-1003">Cell membrane</keyword>